<feature type="region of interest" description="Disordered" evidence="16">
    <location>
        <begin position="1"/>
        <end position="25"/>
    </location>
</feature>
<feature type="transmembrane region" description="Helical" evidence="17">
    <location>
        <begin position="604"/>
        <end position="624"/>
    </location>
</feature>
<feature type="transmembrane region" description="Helical" evidence="17">
    <location>
        <begin position="328"/>
        <end position="348"/>
    </location>
</feature>
<feature type="region of interest" description="Disordered" evidence="16">
    <location>
        <begin position="245"/>
        <end position="268"/>
    </location>
</feature>
<feature type="transmembrane region" description="Helical" evidence="17">
    <location>
        <begin position="153"/>
        <end position="173"/>
    </location>
</feature>
<keyword evidence="4" id="KW-0813">Transport</keyword>
<evidence type="ECO:0000256" key="15">
    <source>
        <dbReference type="ARBA" id="ARBA00053231"/>
    </source>
</evidence>
<evidence type="ECO:0000259" key="18">
    <source>
        <dbReference type="PROSITE" id="PS50850"/>
    </source>
</evidence>
<feature type="compositionally biased region" description="Basic and acidic residues" evidence="16">
    <location>
        <begin position="245"/>
        <end position="254"/>
    </location>
</feature>
<evidence type="ECO:0000256" key="3">
    <source>
        <dbReference type="ARBA" id="ARBA00004651"/>
    </source>
</evidence>
<dbReference type="FunFam" id="1.20.1250.20:FF:000092">
    <property type="entry name" value="Feline leukemia virus subgroup C receptor-related protein 2 isoform 1"/>
    <property type="match status" value="1"/>
</dbReference>
<evidence type="ECO:0000256" key="5">
    <source>
        <dbReference type="ARBA" id="ARBA00022475"/>
    </source>
</evidence>
<feature type="transmembrane region" description="Helical" evidence="17">
    <location>
        <begin position="551"/>
        <end position="570"/>
    </location>
</feature>
<feature type="domain" description="Major facilitator superfamily (MFS) profile" evidence="18">
    <location>
        <begin position="286"/>
        <end position="695"/>
    </location>
</feature>
<feature type="transmembrane region" description="Helical" evidence="17">
    <location>
        <begin position="129"/>
        <end position="147"/>
    </location>
</feature>
<evidence type="ECO:0000256" key="14">
    <source>
        <dbReference type="ARBA" id="ARBA00046338"/>
    </source>
</evidence>
<gene>
    <name evidence="20" type="primary">flvcr2a</name>
</gene>
<reference evidence="20" key="1">
    <citation type="submission" date="2025-08" db="UniProtKB">
        <authorList>
            <consortium name="RefSeq"/>
        </authorList>
    </citation>
    <scope>IDENTIFICATION</scope>
</reference>
<organism evidence="19 20">
    <name type="scientific">Chanos chanos</name>
    <name type="common">Milkfish</name>
    <name type="synonym">Mugil chanos</name>
    <dbReference type="NCBI Taxonomy" id="29144"/>
    <lineage>
        <taxon>Eukaryota</taxon>
        <taxon>Metazoa</taxon>
        <taxon>Chordata</taxon>
        <taxon>Craniata</taxon>
        <taxon>Vertebrata</taxon>
        <taxon>Euteleostomi</taxon>
        <taxon>Actinopterygii</taxon>
        <taxon>Neopterygii</taxon>
        <taxon>Teleostei</taxon>
        <taxon>Ostariophysi</taxon>
        <taxon>Gonorynchiformes</taxon>
        <taxon>Chanidae</taxon>
        <taxon>Chanos</taxon>
    </lineage>
</organism>
<dbReference type="AlphaFoldDB" id="A0A6J2X0S0"/>
<evidence type="ECO:0000256" key="9">
    <source>
        <dbReference type="ARBA" id="ARBA00023128"/>
    </source>
</evidence>
<dbReference type="InterPro" id="IPR011701">
    <property type="entry name" value="MFS"/>
</dbReference>
<dbReference type="PROSITE" id="PS50850">
    <property type="entry name" value="MFS"/>
    <property type="match status" value="1"/>
</dbReference>
<dbReference type="GO" id="GO:0015220">
    <property type="term" value="F:choline transmembrane transporter activity"/>
    <property type="evidence" value="ECO:0007669"/>
    <property type="project" value="UniProtKB-ARBA"/>
</dbReference>
<feature type="transmembrane region" description="Helical" evidence="17">
    <location>
        <begin position="288"/>
        <end position="308"/>
    </location>
</feature>
<comment type="catalytic activity">
    <reaction evidence="11">
        <text>heme b(in) = heme b(out)</text>
        <dbReference type="Rhea" id="RHEA:75443"/>
        <dbReference type="ChEBI" id="CHEBI:60344"/>
    </reaction>
</comment>
<evidence type="ECO:0000256" key="16">
    <source>
        <dbReference type="SAM" id="MobiDB-lite"/>
    </source>
</evidence>
<evidence type="ECO:0000256" key="6">
    <source>
        <dbReference type="ARBA" id="ARBA00022692"/>
    </source>
</evidence>
<keyword evidence="8 17" id="KW-1133">Transmembrane helix</keyword>
<dbReference type="GO" id="GO:0015232">
    <property type="term" value="F:heme transmembrane transporter activity"/>
    <property type="evidence" value="ECO:0007669"/>
    <property type="project" value="TreeGrafter"/>
</dbReference>
<dbReference type="GO" id="GO:0097037">
    <property type="term" value="P:heme export"/>
    <property type="evidence" value="ECO:0007669"/>
    <property type="project" value="TreeGrafter"/>
</dbReference>
<dbReference type="GO" id="GO:0020037">
    <property type="term" value="F:heme binding"/>
    <property type="evidence" value="ECO:0007669"/>
    <property type="project" value="TreeGrafter"/>
</dbReference>
<feature type="transmembrane region" description="Helical" evidence="17">
    <location>
        <begin position="378"/>
        <end position="402"/>
    </location>
</feature>
<evidence type="ECO:0000256" key="17">
    <source>
        <dbReference type="SAM" id="Phobius"/>
    </source>
</evidence>
<feature type="transmembrane region" description="Helical" evidence="17">
    <location>
        <begin position="62"/>
        <end position="82"/>
    </location>
</feature>
<dbReference type="InterPro" id="IPR036259">
    <property type="entry name" value="MFS_trans_sf"/>
</dbReference>
<feature type="transmembrane region" description="Helical" evidence="17">
    <location>
        <begin position="455"/>
        <end position="475"/>
    </location>
</feature>
<dbReference type="PANTHER" id="PTHR10924">
    <property type="entry name" value="MAJOR FACILITATOR SUPERFAMILY PROTEIN-RELATED"/>
    <property type="match status" value="1"/>
</dbReference>
<feature type="transmembrane region" description="Helical" evidence="17">
    <location>
        <begin position="582"/>
        <end position="598"/>
    </location>
</feature>
<evidence type="ECO:0000256" key="4">
    <source>
        <dbReference type="ARBA" id="ARBA00022448"/>
    </source>
</evidence>
<keyword evidence="9" id="KW-0496">Mitochondrion</keyword>
<feature type="transmembrane region" description="Helical" evidence="17">
    <location>
        <begin position="644"/>
        <end position="664"/>
    </location>
</feature>
<proteinExistence type="inferred from homology"/>
<dbReference type="SUPFAM" id="SSF103473">
    <property type="entry name" value="MFS general substrate transporter"/>
    <property type="match status" value="2"/>
</dbReference>
<dbReference type="InterPro" id="IPR020846">
    <property type="entry name" value="MFS_dom"/>
</dbReference>
<feature type="compositionally biased region" description="Polar residues" evidence="16">
    <location>
        <begin position="1"/>
        <end position="12"/>
    </location>
</feature>
<evidence type="ECO:0000313" key="20">
    <source>
        <dbReference type="RefSeq" id="XP_030649992.1"/>
    </source>
</evidence>
<feature type="transmembrane region" description="Helical" evidence="17">
    <location>
        <begin position="670"/>
        <end position="690"/>
    </location>
</feature>
<feature type="transmembrane region" description="Helical" evidence="17">
    <location>
        <begin position="513"/>
        <end position="531"/>
    </location>
</feature>
<dbReference type="GO" id="GO:0005789">
    <property type="term" value="C:endoplasmic reticulum membrane"/>
    <property type="evidence" value="ECO:0007669"/>
    <property type="project" value="UniProtKB-SubCell"/>
</dbReference>
<evidence type="ECO:0000256" key="12">
    <source>
        <dbReference type="ARBA" id="ARBA00036811"/>
    </source>
</evidence>
<dbReference type="PANTHER" id="PTHR10924:SF3">
    <property type="entry name" value="HEME TRANSPORTER FLVCR2"/>
    <property type="match status" value="1"/>
</dbReference>
<evidence type="ECO:0000256" key="1">
    <source>
        <dbReference type="ARBA" id="ARBA00004225"/>
    </source>
</evidence>
<keyword evidence="19" id="KW-1185">Reference proteome</keyword>
<dbReference type="GeneID" id="115829845"/>
<accession>A0A6J2X0S0</accession>
<comment type="catalytic activity">
    <reaction evidence="12">
        <text>choline(out) = choline(in)</text>
        <dbReference type="Rhea" id="RHEA:32751"/>
        <dbReference type="ChEBI" id="CHEBI:15354"/>
    </reaction>
</comment>
<evidence type="ECO:0000256" key="10">
    <source>
        <dbReference type="ARBA" id="ARBA00023136"/>
    </source>
</evidence>
<dbReference type="RefSeq" id="XP_030649992.1">
    <property type="nucleotide sequence ID" value="XM_030794132.1"/>
</dbReference>
<evidence type="ECO:0000256" key="2">
    <source>
        <dbReference type="ARBA" id="ARBA00004477"/>
    </source>
</evidence>
<protein>
    <submittedName>
        <fullName evidence="20">Choline/ethanolamine transporter flvcr2a</fullName>
    </submittedName>
</protein>
<dbReference type="CTD" id="565210"/>
<evidence type="ECO:0000256" key="7">
    <source>
        <dbReference type="ARBA" id="ARBA00022824"/>
    </source>
</evidence>
<keyword evidence="7" id="KW-0256">Endoplasmic reticulum</keyword>
<dbReference type="GO" id="GO:0005886">
    <property type="term" value="C:plasma membrane"/>
    <property type="evidence" value="ECO:0007669"/>
    <property type="project" value="UniProtKB-SubCell"/>
</dbReference>
<evidence type="ECO:0000256" key="13">
    <source>
        <dbReference type="ARBA" id="ARBA00045087"/>
    </source>
</evidence>
<keyword evidence="10 17" id="KW-0472">Membrane</keyword>
<dbReference type="OrthoDB" id="422206at2759"/>
<keyword evidence="5" id="KW-1003">Cell membrane</keyword>
<dbReference type="FunFam" id="1.20.1250.20:FF:000101">
    <property type="entry name" value="feline leukemia virus subgroup C receptor-related protein 2"/>
    <property type="match status" value="1"/>
</dbReference>
<evidence type="ECO:0000256" key="11">
    <source>
        <dbReference type="ARBA" id="ARBA00035075"/>
    </source>
</evidence>
<dbReference type="Pfam" id="PF07690">
    <property type="entry name" value="MFS_1"/>
    <property type="match status" value="1"/>
</dbReference>
<feature type="transmembrane region" description="Helical" evidence="17">
    <location>
        <begin position="102"/>
        <end position="122"/>
    </location>
</feature>
<dbReference type="InParanoid" id="A0A6J2X0S0"/>
<dbReference type="Gene3D" id="1.20.1250.20">
    <property type="entry name" value="MFS general substrate transporter like domains"/>
    <property type="match status" value="3"/>
</dbReference>
<sequence>MRNSQKRNSIDGSSMEKGKNGSDLGKLKIPNYDQPEKQLEFPEISVGKVATRPIIHLYKRRWVMVLLFSFYSLSNAFQWIQYGIINNIFMKFYGVSSFVIDWMSMVYMLVYVPLVFPVSLLLDKKGLRIVTLMGAGLNCMGVWAKVASIRPNLFWVTMLGQTVCAIAQVFLLGMPSRIASVWFGSDEVSTACSIGVFGNQHERLVPDTDLSHKKKPPLFPQLLNETEGRRERRFGDCLQTDRRCPRRSFTEESGHPLPGDLGGDAEAESSDTTMLVPRVETKLYKRRWVMLFLFSVYSMSNAFMWLQYGIISNIFMRFYNTDTFTIDWLSMIYMLTYIPLVVPVMWVLDTRGLRDVVVVGSAFNCIGAWIKTGTARPGMFAVTFLGQFVCSVATVYILGIPSRLASVWFGQQEVSTACSIGVLGNQLGIALGFLVPPVLVPNVDDMDELAHHISIMFYISAAVVTVIFVLIVFIFQEKPELPPSQAQAAAQALSLEDYSYLDSIKSILRNKNFILLMISYGLNVGCFYAVSTLLNRMIIDYYPGEEVNAGRIGLTIVIAGMVGSLICGVWLDKTKSYKQTTLALYVLSFVGMLVYTFTLDLGHLWVVFITAGALGLFMTGYLPLGFEFGVELTYPECEGNSSGLLNCSAQVFGIIFTIAGGKIMDRFGTVYGNIFLCGFLLIGAILTVLIKSDLKRQRANQQCQTDADPLLRTAY</sequence>
<evidence type="ECO:0000256" key="8">
    <source>
        <dbReference type="ARBA" id="ARBA00022989"/>
    </source>
</evidence>
<evidence type="ECO:0000313" key="19">
    <source>
        <dbReference type="Proteomes" id="UP000504632"/>
    </source>
</evidence>
<comment type="similarity">
    <text evidence="14">Belongs to the major facilitator superfamily. Feline leukemia virus subgroup C receptor (TC 2.A.1.28.1) family.</text>
</comment>
<comment type="catalytic activity">
    <reaction evidence="13">
        <text>ethanolamine(in) = ethanolamine(out)</text>
        <dbReference type="Rhea" id="RHEA:32747"/>
        <dbReference type="ChEBI" id="CHEBI:57603"/>
    </reaction>
</comment>
<dbReference type="Proteomes" id="UP000504632">
    <property type="component" value="Chromosome 1"/>
</dbReference>
<name>A0A6J2X0S0_CHACN</name>
<comment type="subcellular location">
    <subcellularLocation>
        <location evidence="3">Cell membrane</location>
        <topology evidence="3">Multi-pass membrane protein</topology>
    </subcellularLocation>
    <subcellularLocation>
        <location evidence="2">Endoplasmic reticulum membrane</location>
        <topology evidence="2">Multi-pass membrane protein</topology>
    </subcellularLocation>
    <subcellularLocation>
        <location evidence="1">Mitochondrion membrane</location>
        <topology evidence="1">Multi-pass membrane protein</topology>
    </subcellularLocation>
</comment>
<comment type="function">
    <text evidence="15">Choline uniporter that specifically mediates choline uptake at the blood-brain-barrier. Responsible for the majority of choline uptake across the blood-brain-barrier from the circulation into the brain. Choline, a nutrient critical for brain development, is a precursor of phosphatidylcholine, as well as betaine. Also mediates transport of ethanolamine. Choline and ethanolamine transport is not coupled with proton transport and is exclusively driven by the choline gradient across the plasma membrane. Also acts as a heme b transporter.</text>
</comment>
<keyword evidence="6 17" id="KW-0812">Transmembrane</keyword>
<dbReference type="InterPro" id="IPR049680">
    <property type="entry name" value="FLVCR1-2_SLC49-like"/>
</dbReference>
<dbReference type="GO" id="GO:0031966">
    <property type="term" value="C:mitochondrial membrane"/>
    <property type="evidence" value="ECO:0007669"/>
    <property type="project" value="UniProtKB-SubCell"/>
</dbReference>